<comment type="caution">
    <text evidence="1">The sequence shown here is derived from an EMBL/GenBank/DDBJ whole genome shotgun (WGS) entry which is preliminary data.</text>
</comment>
<protein>
    <recommendedName>
        <fullName evidence="3">SRPBCC family protein</fullName>
    </recommendedName>
</protein>
<organism evidence="1 2">
    <name type="scientific">Pullulanibacillus pueri</name>
    <dbReference type="NCBI Taxonomy" id="1437324"/>
    <lineage>
        <taxon>Bacteria</taxon>
        <taxon>Bacillati</taxon>
        <taxon>Bacillota</taxon>
        <taxon>Bacilli</taxon>
        <taxon>Bacillales</taxon>
        <taxon>Sporolactobacillaceae</taxon>
        <taxon>Pullulanibacillus</taxon>
    </lineage>
</organism>
<keyword evidence="2" id="KW-1185">Reference proteome</keyword>
<dbReference type="CDD" id="cd07812">
    <property type="entry name" value="SRPBCC"/>
    <property type="match status" value="1"/>
</dbReference>
<reference evidence="1" key="2">
    <citation type="submission" date="2020-09" db="EMBL/GenBank/DDBJ databases">
        <authorList>
            <person name="Sun Q."/>
            <person name="Zhou Y."/>
        </authorList>
    </citation>
    <scope>NUCLEOTIDE SEQUENCE</scope>
    <source>
        <strain evidence="1">CGMCC 1.12777</strain>
    </source>
</reference>
<gene>
    <name evidence="1" type="ORF">GCM10007096_17360</name>
</gene>
<evidence type="ECO:0008006" key="3">
    <source>
        <dbReference type="Google" id="ProtNLM"/>
    </source>
</evidence>
<accession>A0A8J2ZVB0</accession>
<evidence type="ECO:0000313" key="2">
    <source>
        <dbReference type="Proteomes" id="UP000656813"/>
    </source>
</evidence>
<name>A0A8J2ZVB0_9BACL</name>
<dbReference type="Gene3D" id="3.30.530.20">
    <property type="match status" value="1"/>
</dbReference>
<dbReference type="SUPFAM" id="SSF55961">
    <property type="entry name" value="Bet v1-like"/>
    <property type="match status" value="1"/>
</dbReference>
<dbReference type="AlphaFoldDB" id="A0A8J2ZVB0"/>
<dbReference type="RefSeq" id="WP_188497012.1">
    <property type="nucleotide sequence ID" value="NZ_BMFV01000011.1"/>
</dbReference>
<proteinExistence type="predicted"/>
<evidence type="ECO:0000313" key="1">
    <source>
        <dbReference type="EMBL" id="GGH80646.1"/>
    </source>
</evidence>
<sequence length="154" mass="17565">MPSGIHTELVDIPIHQVWDFVSDINKWAPLVPGYIEHQMLNDKQSTWTFKGNVKGIEKTMSVRIDIIEWQQPNKITFNLIGLNEKIDGNGYFLAELSEQNNIQMTGFLDITAKGLKAPLYNIALKKLIPRTARQLSEAIVKNLQEEYRKTSVGI</sequence>
<dbReference type="InterPro" id="IPR023393">
    <property type="entry name" value="START-like_dom_sf"/>
</dbReference>
<dbReference type="EMBL" id="BMFV01000011">
    <property type="protein sequence ID" value="GGH80646.1"/>
    <property type="molecule type" value="Genomic_DNA"/>
</dbReference>
<dbReference type="Proteomes" id="UP000656813">
    <property type="component" value="Unassembled WGS sequence"/>
</dbReference>
<reference evidence="1" key="1">
    <citation type="journal article" date="2014" name="Int. J. Syst. Evol. Microbiol.">
        <title>Complete genome sequence of Corynebacterium casei LMG S-19264T (=DSM 44701T), isolated from a smear-ripened cheese.</title>
        <authorList>
            <consortium name="US DOE Joint Genome Institute (JGI-PGF)"/>
            <person name="Walter F."/>
            <person name="Albersmeier A."/>
            <person name="Kalinowski J."/>
            <person name="Ruckert C."/>
        </authorList>
    </citation>
    <scope>NUCLEOTIDE SEQUENCE</scope>
    <source>
        <strain evidence="1">CGMCC 1.12777</strain>
    </source>
</reference>